<reference evidence="1 2" key="1">
    <citation type="submission" date="2020-08" db="EMBL/GenBank/DDBJ databases">
        <title>Genomic Encyclopedia of Type Strains, Phase IV (KMG-V): Genome sequencing to study the core and pangenomes of soil and plant-associated prokaryotes.</title>
        <authorList>
            <person name="Whitman W."/>
        </authorList>
    </citation>
    <scope>NUCLEOTIDE SEQUENCE [LARGE SCALE GENOMIC DNA]</scope>
    <source>
        <strain evidence="1 2">MP7CTX6</strain>
    </source>
</reference>
<gene>
    <name evidence="1" type="ORF">HDE69_000553</name>
</gene>
<dbReference type="EMBL" id="JACHCF010000001">
    <property type="protein sequence ID" value="MBB5619517.1"/>
    <property type="molecule type" value="Genomic_DNA"/>
</dbReference>
<proteinExistence type="predicted"/>
<dbReference type="RefSeq" id="WP_183865643.1">
    <property type="nucleotide sequence ID" value="NZ_JACHCF010000001.1"/>
</dbReference>
<evidence type="ECO:0000313" key="2">
    <source>
        <dbReference type="Proteomes" id="UP000537718"/>
    </source>
</evidence>
<dbReference type="Proteomes" id="UP000537718">
    <property type="component" value="Unassembled WGS sequence"/>
</dbReference>
<comment type="caution">
    <text evidence="1">The sequence shown here is derived from an EMBL/GenBank/DDBJ whole genome shotgun (WGS) entry which is preliminary data.</text>
</comment>
<organism evidence="1 2">
    <name type="scientific">Pedobacter cryoconitis</name>
    <dbReference type="NCBI Taxonomy" id="188932"/>
    <lineage>
        <taxon>Bacteria</taxon>
        <taxon>Pseudomonadati</taxon>
        <taxon>Bacteroidota</taxon>
        <taxon>Sphingobacteriia</taxon>
        <taxon>Sphingobacteriales</taxon>
        <taxon>Sphingobacteriaceae</taxon>
        <taxon>Pedobacter</taxon>
    </lineage>
</organism>
<name>A0A7W8YPX3_9SPHI</name>
<protein>
    <submittedName>
        <fullName evidence="1">Uncharacterized protein</fullName>
    </submittedName>
</protein>
<sequence>MLISRSDISTLKRLSTLEELVPVEEIPASFKTEFNSFFFGKTLVREKNKLFAYPSDIKIWIRTLFARDKD</sequence>
<evidence type="ECO:0000313" key="1">
    <source>
        <dbReference type="EMBL" id="MBB5619517.1"/>
    </source>
</evidence>
<dbReference type="AlphaFoldDB" id="A0A7W8YPX3"/>
<accession>A0A7W8YPX3</accession>